<dbReference type="RefSeq" id="WP_343995730.1">
    <property type="nucleotide sequence ID" value="NZ_BAAALG010000011.1"/>
</dbReference>
<dbReference type="SMART" id="SM00530">
    <property type="entry name" value="HTH_XRE"/>
    <property type="match status" value="1"/>
</dbReference>
<dbReference type="InterPro" id="IPR001387">
    <property type="entry name" value="Cro/C1-type_HTH"/>
</dbReference>
<evidence type="ECO:0000313" key="3">
    <source>
        <dbReference type="Proteomes" id="UP001501581"/>
    </source>
</evidence>
<reference evidence="2 3" key="1">
    <citation type="journal article" date="2019" name="Int. J. Syst. Evol. Microbiol.">
        <title>The Global Catalogue of Microorganisms (GCM) 10K type strain sequencing project: providing services to taxonomists for standard genome sequencing and annotation.</title>
        <authorList>
            <consortium name="The Broad Institute Genomics Platform"/>
            <consortium name="The Broad Institute Genome Sequencing Center for Infectious Disease"/>
            <person name="Wu L."/>
            <person name="Ma J."/>
        </authorList>
    </citation>
    <scope>NUCLEOTIDE SEQUENCE [LARGE SCALE GENOMIC DNA]</scope>
    <source>
        <strain evidence="2 3">JCM 13008</strain>
    </source>
</reference>
<dbReference type="CDD" id="cd00093">
    <property type="entry name" value="HTH_XRE"/>
    <property type="match status" value="1"/>
</dbReference>
<dbReference type="Pfam" id="PF01381">
    <property type="entry name" value="HTH_3"/>
    <property type="match status" value="1"/>
</dbReference>
<dbReference type="EMBL" id="BAAALG010000011">
    <property type="protein sequence ID" value="GAA1108587.1"/>
    <property type="molecule type" value="Genomic_DNA"/>
</dbReference>
<accession>A0ABN1TY89</accession>
<sequence length="253" mass="26263">MDLAERVSTLRRASGLSARELAALVGVAPTTVTRVEAGTVSPSFALAQEILTVLGEPIGFLGGADREAMIAARRALDPALPVAETPGAAQWRERWGRLGLVDAGGHAVEGREADLLERAGQVARLTRRPGAADFDSGPTATLIASLLRSAGIDHALTGDAGANLYRSSGEEAWPVLYVEDVAAAATAAGLVSKASGSYGPRITLIPFDELSEMGRIDIGGISVAARDQVILDAYGGIDRMPEQADILVGRRVA</sequence>
<protein>
    <recommendedName>
        <fullName evidence="1">HTH cro/C1-type domain-containing protein</fullName>
    </recommendedName>
</protein>
<proteinExistence type="predicted"/>
<dbReference type="Proteomes" id="UP001501581">
    <property type="component" value="Unassembled WGS sequence"/>
</dbReference>
<name>A0ABN1TY89_9ACTN</name>
<feature type="domain" description="HTH cro/C1-type" evidence="1">
    <location>
        <begin position="7"/>
        <end position="61"/>
    </location>
</feature>
<evidence type="ECO:0000259" key="1">
    <source>
        <dbReference type="PROSITE" id="PS50943"/>
    </source>
</evidence>
<comment type="caution">
    <text evidence="2">The sequence shown here is derived from an EMBL/GenBank/DDBJ whole genome shotgun (WGS) entry which is preliminary data.</text>
</comment>
<keyword evidence="3" id="KW-1185">Reference proteome</keyword>
<organism evidence="2 3">
    <name type="scientific">Nocardioides dubius</name>
    <dbReference type="NCBI Taxonomy" id="317019"/>
    <lineage>
        <taxon>Bacteria</taxon>
        <taxon>Bacillati</taxon>
        <taxon>Actinomycetota</taxon>
        <taxon>Actinomycetes</taxon>
        <taxon>Propionibacteriales</taxon>
        <taxon>Nocardioidaceae</taxon>
        <taxon>Nocardioides</taxon>
    </lineage>
</organism>
<dbReference type="Gene3D" id="1.10.260.40">
    <property type="entry name" value="lambda repressor-like DNA-binding domains"/>
    <property type="match status" value="1"/>
</dbReference>
<gene>
    <name evidence="2" type="ORF">GCM10009668_31050</name>
</gene>
<dbReference type="InterPro" id="IPR010982">
    <property type="entry name" value="Lambda_DNA-bd_dom_sf"/>
</dbReference>
<dbReference type="PROSITE" id="PS50943">
    <property type="entry name" value="HTH_CROC1"/>
    <property type="match status" value="1"/>
</dbReference>
<dbReference type="SUPFAM" id="SSF47413">
    <property type="entry name" value="lambda repressor-like DNA-binding domains"/>
    <property type="match status" value="1"/>
</dbReference>
<evidence type="ECO:0000313" key="2">
    <source>
        <dbReference type="EMBL" id="GAA1108587.1"/>
    </source>
</evidence>